<keyword evidence="2" id="KW-0812">Transmembrane</keyword>
<keyword evidence="2" id="KW-0472">Membrane</keyword>
<proteinExistence type="predicted"/>
<evidence type="ECO:0000256" key="3">
    <source>
        <dbReference type="SAM" id="SignalP"/>
    </source>
</evidence>
<dbReference type="OrthoDB" id="409374at2759"/>
<reference evidence="5 6" key="2">
    <citation type="journal article" date="2008" name="Bioinformatics">
        <title>Assembly reconciliation.</title>
        <authorList>
            <person name="Zimin A.V."/>
            <person name="Smith D.R."/>
            <person name="Sutton G."/>
            <person name="Yorke J.A."/>
        </authorList>
    </citation>
    <scope>NUCLEOTIDE SEQUENCE [LARGE SCALE GENOMIC DNA]</scope>
    <source>
        <strain evidence="5 6">TSC#14021-0224.01</strain>
    </source>
</reference>
<dbReference type="InterPro" id="IPR009030">
    <property type="entry name" value="Growth_fac_rcpt_cys_sf"/>
</dbReference>
<dbReference type="Proteomes" id="UP000008711">
    <property type="component" value="Unassembled WGS sequence"/>
</dbReference>
<gene>
    <name evidence="5" type="primary">Dere\GG10166</name>
    <name evidence="5" type="synonym">dere_GLEANR_10117</name>
    <name evidence="5" type="synonym">GG10166</name>
    <name evidence="5" type="ORF">Dere_GG10166</name>
</gene>
<dbReference type="GO" id="GO:0005886">
    <property type="term" value="C:plasma membrane"/>
    <property type="evidence" value="ECO:0007669"/>
    <property type="project" value="EnsemblMetazoa"/>
</dbReference>
<evidence type="ECO:0000313" key="6">
    <source>
        <dbReference type="Proteomes" id="UP000008711"/>
    </source>
</evidence>
<dbReference type="EMBL" id="CH954177">
    <property type="protein sequence ID" value="EDV58603.2"/>
    <property type="molecule type" value="Genomic_DNA"/>
</dbReference>
<name>B3NAA1_DROER</name>
<feature type="signal peptide" evidence="3">
    <location>
        <begin position="1"/>
        <end position="20"/>
    </location>
</feature>
<dbReference type="PANTHER" id="PTHR24047">
    <property type="entry name" value="FI01909P-RELATED"/>
    <property type="match status" value="1"/>
</dbReference>
<evidence type="ECO:0000256" key="2">
    <source>
        <dbReference type="SAM" id="Phobius"/>
    </source>
</evidence>
<dbReference type="PANTHER" id="PTHR24047:SF29">
    <property type="entry name" value="EATER-RELATED"/>
    <property type="match status" value="1"/>
</dbReference>
<dbReference type="InterPro" id="IPR053255">
    <property type="entry name" value="EGF-like_domain"/>
</dbReference>
<evidence type="ECO:0000313" key="5">
    <source>
        <dbReference type="EMBL" id="EDV58603.2"/>
    </source>
</evidence>
<dbReference type="SMART" id="SM00181">
    <property type="entry name" value="EGF"/>
    <property type="match status" value="8"/>
</dbReference>
<feature type="domain" description="EGF-like" evidence="4">
    <location>
        <begin position="213"/>
        <end position="246"/>
    </location>
</feature>
<feature type="chain" id="PRO_5006455203" description="EGF-like domain-containing protein" evidence="3">
    <location>
        <begin position="21"/>
        <end position="628"/>
    </location>
</feature>
<feature type="domain" description="EGF-like" evidence="4">
    <location>
        <begin position="350"/>
        <end position="383"/>
    </location>
</feature>
<sequence>MYYFSLHFVCLALSLGTSLAWLLHGPNVCSQPKRVQYTHKVLKSKWVPYQLPTSFHSWVTRYRPKFAYEDETAYRTELINTCCDGYEGSIENCKPVCTQKCPAHGFCSSPNVCSCNTGYGGYDCHPICPAKCGKHEFCDQPGVCSCQNGYKRTSPSGNCLPVCQEKCGPHSFCAEPGKCECESGYQKQENGTACLCTCLDGYKADSKGNCLPFCQKHCGQNSRCVKPDVCECENGHTGDEAGTNCQPVCSPLPENGICSSPGVWTCKPGYVTRDDDDRCQPHCEENCSDYEQCVAPNQCECISGYESTGADNKCEPKCSKECANGFCSSPEKCVCNIGYLMGPNEVCEPQCSLVCIHGKCTSPETCSCDPGYRFRDNSQHICDPICESGCSNGDCVAPNICICHVGYQPNDTNPVTSMCQPVCEGCEFGDCVAPNECQCSMGYEKINDDCAPQTTTDSNEYSTTTEQSQTSTTELDPYSITTPNPIETTTSEVHHFNCTADCMCWIEYDEMGTFNTAKCARICVDSQDKPCLNWNNCHCDLPSGQLVCQEEDSSVNYSGENSRYVCQILQAKKAMSEAAARIPERTESSPNWMVIMGSVAGMILGVAAAIVGTKYYRRANRRIYENDI</sequence>
<feature type="domain" description="EGF-like" evidence="4">
    <location>
        <begin position="422"/>
        <end position="451"/>
    </location>
</feature>
<feature type="domain" description="EGF-like" evidence="4">
    <location>
        <begin position="282"/>
        <end position="315"/>
    </location>
</feature>
<dbReference type="GO" id="GO:0042742">
    <property type="term" value="P:defense response to bacterium"/>
    <property type="evidence" value="ECO:0007669"/>
    <property type="project" value="EnsemblMetazoa"/>
</dbReference>
<dbReference type="HOGENOM" id="CLU_408971_0_0_1"/>
<dbReference type="AlphaFoldDB" id="B3NAA1"/>
<evidence type="ECO:0000259" key="4">
    <source>
        <dbReference type="SMART" id="SM00181"/>
    </source>
</evidence>
<protein>
    <recommendedName>
        <fullName evidence="4">EGF-like domain-containing protein</fullName>
    </recommendedName>
</protein>
<feature type="domain" description="EGF-like" evidence="4">
    <location>
        <begin position="96"/>
        <end position="125"/>
    </location>
</feature>
<dbReference type="eggNOG" id="KOG1218">
    <property type="taxonomic scope" value="Eukaryota"/>
</dbReference>
<keyword evidence="2" id="KW-1133">Transmembrane helix</keyword>
<feature type="domain" description="EGF-like" evidence="4">
    <location>
        <begin position="127"/>
        <end position="160"/>
    </location>
</feature>
<evidence type="ECO:0000256" key="1">
    <source>
        <dbReference type="SAM" id="MobiDB-lite"/>
    </source>
</evidence>
<feature type="domain" description="EGF-like" evidence="4">
    <location>
        <begin position="317"/>
        <end position="348"/>
    </location>
</feature>
<feature type="region of interest" description="Disordered" evidence="1">
    <location>
        <begin position="455"/>
        <end position="479"/>
    </location>
</feature>
<dbReference type="GO" id="GO:0006909">
    <property type="term" value="P:phagocytosis"/>
    <property type="evidence" value="ECO:0007669"/>
    <property type="project" value="EnsemblMetazoa"/>
</dbReference>
<keyword evidence="3" id="KW-0732">Signal</keyword>
<organism evidence="5 6">
    <name type="scientific">Drosophila erecta</name>
    <name type="common">Fruit fly</name>
    <dbReference type="NCBI Taxonomy" id="7220"/>
    <lineage>
        <taxon>Eukaryota</taxon>
        <taxon>Metazoa</taxon>
        <taxon>Ecdysozoa</taxon>
        <taxon>Arthropoda</taxon>
        <taxon>Hexapoda</taxon>
        <taxon>Insecta</taxon>
        <taxon>Pterygota</taxon>
        <taxon>Neoptera</taxon>
        <taxon>Endopterygota</taxon>
        <taxon>Diptera</taxon>
        <taxon>Brachycera</taxon>
        <taxon>Muscomorpha</taxon>
        <taxon>Ephydroidea</taxon>
        <taxon>Drosophilidae</taxon>
        <taxon>Drosophila</taxon>
        <taxon>Sophophora</taxon>
    </lineage>
</organism>
<accession>B3NAA1</accession>
<feature type="domain" description="EGF-like" evidence="4">
    <location>
        <begin position="385"/>
        <end position="420"/>
    </location>
</feature>
<feature type="transmembrane region" description="Helical" evidence="2">
    <location>
        <begin position="592"/>
        <end position="612"/>
    </location>
</feature>
<keyword evidence="6" id="KW-1185">Reference proteome</keyword>
<dbReference type="Gene3D" id="2.10.25.10">
    <property type="entry name" value="Laminin"/>
    <property type="match status" value="8"/>
</dbReference>
<feature type="compositionally biased region" description="Low complexity" evidence="1">
    <location>
        <begin position="455"/>
        <end position="474"/>
    </location>
</feature>
<reference evidence="5 6" key="1">
    <citation type="journal article" date="2007" name="Nature">
        <title>Evolution of genes and genomes on the Drosophila phylogeny.</title>
        <authorList>
            <consortium name="Drosophila 12 Genomes Consortium"/>
            <person name="Clark A.G."/>
            <person name="Eisen M.B."/>
            <person name="Smith D.R."/>
            <person name="Bergman C.M."/>
            <person name="Oliver B."/>
            <person name="Markow T.A."/>
            <person name="Kaufman T.C."/>
            <person name="Kellis M."/>
            <person name="Gelbart W."/>
            <person name="Iyer V.N."/>
            <person name="Pollard D.A."/>
            <person name="Sackton T.B."/>
            <person name="Larracuente A.M."/>
            <person name="Singh N.D."/>
            <person name="Abad J.P."/>
            <person name="Abt D.N."/>
            <person name="Adryan B."/>
            <person name="Aguade M."/>
            <person name="Akashi H."/>
            <person name="Anderson W.W."/>
            <person name="Aquadro C.F."/>
            <person name="Ardell D.H."/>
            <person name="Arguello R."/>
            <person name="Artieri C.G."/>
            <person name="Barbash D.A."/>
            <person name="Barker D."/>
            <person name="Barsanti P."/>
            <person name="Batterham P."/>
            <person name="Batzoglou S."/>
            <person name="Begun D."/>
            <person name="Bhutkar A."/>
            <person name="Blanco E."/>
            <person name="Bosak S.A."/>
            <person name="Bradley R.K."/>
            <person name="Brand A.D."/>
            <person name="Brent M.R."/>
            <person name="Brooks A.N."/>
            <person name="Brown R.H."/>
            <person name="Butlin R.K."/>
            <person name="Caggese C."/>
            <person name="Calvi B.R."/>
            <person name="Bernardo de Carvalho A."/>
            <person name="Caspi A."/>
            <person name="Castrezana S."/>
            <person name="Celniker S.E."/>
            <person name="Chang J.L."/>
            <person name="Chapple C."/>
            <person name="Chatterji S."/>
            <person name="Chinwalla A."/>
            <person name="Civetta A."/>
            <person name="Clifton S.W."/>
            <person name="Comeron J.M."/>
            <person name="Costello J.C."/>
            <person name="Coyne J.A."/>
            <person name="Daub J."/>
            <person name="David R.G."/>
            <person name="Delcher A.L."/>
            <person name="Delehaunty K."/>
            <person name="Do C.B."/>
            <person name="Ebling H."/>
            <person name="Edwards K."/>
            <person name="Eickbush T."/>
            <person name="Evans J.D."/>
            <person name="Filipski A."/>
            <person name="Findeiss S."/>
            <person name="Freyhult E."/>
            <person name="Fulton L."/>
            <person name="Fulton R."/>
            <person name="Garcia A.C."/>
            <person name="Gardiner A."/>
            <person name="Garfield D.A."/>
            <person name="Garvin B.E."/>
            <person name="Gibson G."/>
            <person name="Gilbert D."/>
            <person name="Gnerre S."/>
            <person name="Godfrey J."/>
            <person name="Good R."/>
            <person name="Gotea V."/>
            <person name="Gravely B."/>
            <person name="Greenberg A.J."/>
            <person name="Griffiths-Jones S."/>
            <person name="Gross S."/>
            <person name="Guigo R."/>
            <person name="Gustafson E.A."/>
            <person name="Haerty W."/>
            <person name="Hahn M.W."/>
            <person name="Halligan D.L."/>
            <person name="Halpern A.L."/>
            <person name="Halter G.M."/>
            <person name="Han M.V."/>
            <person name="Heger A."/>
            <person name="Hillier L."/>
            <person name="Hinrichs A.S."/>
            <person name="Holmes I."/>
            <person name="Hoskins R.A."/>
            <person name="Hubisz M.J."/>
            <person name="Hultmark D."/>
            <person name="Huntley M.A."/>
            <person name="Jaffe D.B."/>
            <person name="Jagadeeshan S."/>
            <person name="Jeck W.R."/>
            <person name="Johnson J."/>
            <person name="Jones C.D."/>
            <person name="Jordan W.C."/>
            <person name="Karpen G.H."/>
            <person name="Kataoka E."/>
            <person name="Keightley P.D."/>
            <person name="Kheradpour P."/>
            <person name="Kirkness E.F."/>
            <person name="Koerich L.B."/>
            <person name="Kristiansen K."/>
            <person name="Kudrna D."/>
            <person name="Kulathinal R.J."/>
            <person name="Kumar S."/>
            <person name="Kwok R."/>
            <person name="Lander E."/>
            <person name="Langley C.H."/>
            <person name="Lapoint R."/>
            <person name="Lazzaro B.P."/>
            <person name="Lee S.J."/>
            <person name="Levesque L."/>
            <person name="Li R."/>
            <person name="Lin C.F."/>
            <person name="Lin M.F."/>
            <person name="Lindblad-Toh K."/>
            <person name="Llopart A."/>
            <person name="Long M."/>
            <person name="Low L."/>
            <person name="Lozovsky E."/>
            <person name="Lu J."/>
            <person name="Luo M."/>
            <person name="Machado C.A."/>
            <person name="Makalowski W."/>
            <person name="Marzo M."/>
            <person name="Matsuda M."/>
            <person name="Matzkin L."/>
            <person name="McAllister B."/>
            <person name="McBride C.S."/>
            <person name="McKernan B."/>
            <person name="McKernan K."/>
            <person name="Mendez-Lago M."/>
            <person name="Minx P."/>
            <person name="Mollenhauer M.U."/>
            <person name="Montooth K."/>
            <person name="Mount S.M."/>
            <person name="Mu X."/>
            <person name="Myers E."/>
            <person name="Negre B."/>
            <person name="Newfeld S."/>
            <person name="Nielsen R."/>
            <person name="Noor M.A."/>
            <person name="O'Grady P."/>
            <person name="Pachter L."/>
            <person name="Papaceit M."/>
            <person name="Parisi M.J."/>
            <person name="Parisi M."/>
            <person name="Parts L."/>
            <person name="Pedersen J.S."/>
            <person name="Pesole G."/>
            <person name="Phillippy A.M."/>
            <person name="Ponting C.P."/>
            <person name="Pop M."/>
            <person name="Porcelli D."/>
            <person name="Powell J.R."/>
            <person name="Prohaska S."/>
            <person name="Pruitt K."/>
            <person name="Puig M."/>
            <person name="Quesneville H."/>
            <person name="Ram K.R."/>
            <person name="Rand D."/>
            <person name="Rasmussen M.D."/>
            <person name="Reed L.K."/>
            <person name="Reenan R."/>
            <person name="Reily A."/>
            <person name="Remington K.A."/>
            <person name="Rieger T.T."/>
            <person name="Ritchie M.G."/>
            <person name="Robin C."/>
            <person name="Rogers Y.H."/>
            <person name="Rohde C."/>
            <person name="Rozas J."/>
            <person name="Rubenfield M.J."/>
            <person name="Ruiz A."/>
            <person name="Russo S."/>
            <person name="Salzberg S.L."/>
            <person name="Sanchez-Gracia A."/>
            <person name="Saranga D.J."/>
            <person name="Sato H."/>
            <person name="Schaeffer S.W."/>
            <person name="Schatz M.C."/>
            <person name="Schlenke T."/>
            <person name="Schwartz R."/>
            <person name="Segarra C."/>
            <person name="Singh R.S."/>
            <person name="Sirot L."/>
            <person name="Sirota M."/>
            <person name="Sisneros N.B."/>
            <person name="Smith C.D."/>
            <person name="Smith T.F."/>
            <person name="Spieth J."/>
            <person name="Stage D.E."/>
            <person name="Stark A."/>
            <person name="Stephan W."/>
            <person name="Strausberg R.L."/>
            <person name="Strempel S."/>
            <person name="Sturgill D."/>
            <person name="Sutton G."/>
            <person name="Sutton G.G."/>
            <person name="Tao W."/>
            <person name="Teichmann S."/>
            <person name="Tobari Y.N."/>
            <person name="Tomimura Y."/>
            <person name="Tsolas J.M."/>
            <person name="Valente V.L."/>
            <person name="Venter E."/>
            <person name="Venter J.C."/>
            <person name="Vicario S."/>
            <person name="Vieira F.G."/>
            <person name="Vilella A.J."/>
            <person name="Villasante A."/>
            <person name="Walenz B."/>
            <person name="Wang J."/>
            <person name="Wasserman M."/>
            <person name="Watts T."/>
            <person name="Wilson D."/>
            <person name="Wilson R.K."/>
            <person name="Wing R.A."/>
            <person name="Wolfner M.F."/>
            <person name="Wong A."/>
            <person name="Wong G.K."/>
            <person name="Wu C.I."/>
            <person name="Wu G."/>
            <person name="Yamamoto D."/>
            <person name="Yang H.P."/>
            <person name="Yang S.P."/>
            <person name="Yorke J.A."/>
            <person name="Yoshida K."/>
            <person name="Zdobnov E."/>
            <person name="Zhang P."/>
            <person name="Zhang Y."/>
            <person name="Zimin A.V."/>
            <person name="Baldwin J."/>
            <person name="Abdouelleil A."/>
            <person name="Abdulkadir J."/>
            <person name="Abebe A."/>
            <person name="Abera B."/>
            <person name="Abreu J."/>
            <person name="Acer S.C."/>
            <person name="Aftuck L."/>
            <person name="Alexander A."/>
            <person name="An P."/>
            <person name="Anderson E."/>
            <person name="Anderson S."/>
            <person name="Arachi H."/>
            <person name="Azer M."/>
            <person name="Bachantsang P."/>
            <person name="Barry A."/>
            <person name="Bayul T."/>
            <person name="Berlin A."/>
            <person name="Bessette D."/>
            <person name="Bloom T."/>
            <person name="Blye J."/>
            <person name="Boguslavskiy L."/>
            <person name="Bonnet C."/>
            <person name="Boukhgalter B."/>
            <person name="Bourzgui I."/>
            <person name="Brown A."/>
            <person name="Cahill P."/>
            <person name="Channer S."/>
            <person name="Cheshatsang Y."/>
            <person name="Chuda L."/>
            <person name="Citroen M."/>
            <person name="Collymore A."/>
            <person name="Cooke P."/>
            <person name="Costello M."/>
            <person name="D'Aco K."/>
            <person name="Daza R."/>
            <person name="De Haan G."/>
            <person name="DeGray S."/>
            <person name="DeMaso C."/>
            <person name="Dhargay N."/>
            <person name="Dooley K."/>
            <person name="Dooley E."/>
            <person name="Doricent M."/>
            <person name="Dorje P."/>
            <person name="Dorjee K."/>
            <person name="Dupes A."/>
            <person name="Elong R."/>
            <person name="Falk J."/>
            <person name="Farina A."/>
            <person name="Faro S."/>
            <person name="Ferguson D."/>
            <person name="Fisher S."/>
            <person name="Foley C.D."/>
            <person name="Franke A."/>
            <person name="Friedrich D."/>
            <person name="Gadbois L."/>
            <person name="Gearin G."/>
            <person name="Gearin C.R."/>
            <person name="Giannoukos G."/>
            <person name="Goode T."/>
            <person name="Graham J."/>
            <person name="Grandbois E."/>
            <person name="Grewal S."/>
            <person name="Gyaltsen K."/>
            <person name="Hafez N."/>
            <person name="Hagos B."/>
            <person name="Hall J."/>
            <person name="Henson C."/>
            <person name="Hollinger A."/>
            <person name="Honan T."/>
            <person name="Huard M.D."/>
            <person name="Hughes L."/>
            <person name="Hurhula B."/>
            <person name="Husby M.E."/>
            <person name="Kamat A."/>
            <person name="Kanga B."/>
            <person name="Kashin S."/>
            <person name="Khazanovich D."/>
            <person name="Kisner P."/>
            <person name="Lance K."/>
            <person name="Lara M."/>
            <person name="Lee W."/>
            <person name="Lennon N."/>
            <person name="Letendre F."/>
            <person name="LeVine R."/>
            <person name="Lipovsky A."/>
            <person name="Liu X."/>
            <person name="Liu J."/>
            <person name="Liu S."/>
            <person name="Lokyitsang T."/>
            <person name="Lokyitsang Y."/>
            <person name="Lubonja R."/>
            <person name="Lui A."/>
            <person name="MacDonald P."/>
            <person name="Magnisalis V."/>
            <person name="Maru K."/>
            <person name="Matthews C."/>
            <person name="McCusker W."/>
            <person name="McDonough S."/>
            <person name="Mehta T."/>
            <person name="Meldrim J."/>
            <person name="Meneus L."/>
            <person name="Mihai O."/>
            <person name="Mihalev A."/>
            <person name="Mihova T."/>
            <person name="Mittelman R."/>
            <person name="Mlenga V."/>
            <person name="Montmayeur A."/>
            <person name="Mulrain L."/>
            <person name="Navidi A."/>
            <person name="Naylor J."/>
            <person name="Negash T."/>
            <person name="Nguyen T."/>
            <person name="Nguyen N."/>
            <person name="Nicol R."/>
            <person name="Norbu C."/>
            <person name="Norbu N."/>
            <person name="Novod N."/>
            <person name="O'Neill B."/>
            <person name="Osman S."/>
            <person name="Markiewicz E."/>
            <person name="Oyono O.L."/>
            <person name="Patti C."/>
            <person name="Phunkhang P."/>
            <person name="Pierre F."/>
            <person name="Priest M."/>
            <person name="Raghuraman S."/>
            <person name="Rege F."/>
            <person name="Reyes R."/>
            <person name="Rise C."/>
            <person name="Rogov P."/>
            <person name="Ross K."/>
            <person name="Ryan E."/>
            <person name="Settipalli S."/>
            <person name="Shea T."/>
            <person name="Sherpa N."/>
            <person name="Shi L."/>
            <person name="Shih D."/>
            <person name="Sparrow T."/>
            <person name="Spaulding J."/>
            <person name="Stalker J."/>
            <person name="Stange-Thomann N."/>
            <person name="Stavropoulos S."/>
            <person name="Stone C."/>
            <person name="Strader C."/>
            <person name="Tesfaye S."/>
            <person name="Thomson T."/>
            <person name="Thoulutsang Y."/>
            <person name="Thoulutsang D."/>
            <person name="Topham K."/>
            <person name="Topping I."/>
            <person name="Tsamla T."/>
            <person name="Vassiliev H."/>
            <person name="Vo A."/>
            <person name="Wangchuk T."/>
            <person name="Wangdi T."/>
            <person name="Weiand M."/>
            <person name="Wilkinson J."/>
            <person name="Wilson A."/>
            <person name="Yadav S."/>
            <person name="Young G."/>
            <person name="Yu Q."/>
            <person name="Zembek L."/>
            <person name="Zhong D."/>
            <person name="Zimmer A."/>
            <person name="Zwirko Z."/>
            <person name="Jaffe D.B."/>
            <person name="Alvarez P."/>
            <person name="Brockman W."/>
            <person name="Butler J."/>
            <person name="Chin C."/>
            <person name="Gnerre S."/>
            <person name="Grabherr M."/>
            <person name="Kleber M."/>
            <person name="Mauceli E."/>
            <person name="MacCallum I."/>
        </authorList>
    </citation>
    <scope>NUCLEOTIDE SEQUENCE [LARGE SCALE GENOMIC DNA]</scope>
    <source>
        <strain evidence="5 6">TSC#14021-0224.01</strain>
    </source>
</reference>
<dbReference type="InterPro" id="IPR000742">
    <property type="entry name" value="EGF"/>
</dbReference>
<dbReference type="SUPFAM" id="SSF57184">
    <property type="entry name" value="Growth factor receptor domain"/>
    <property type="match status" value="2"/>
</dbReference>